<dbReference type="EMBL" id="JAMC01000007">
    <property type="protein sequence ID" value="KEJ88205.1"/>
    <property type="molecule type" value="Genomic_DNA"/>
</dbReference>
<sequence length="161" mass="16835">MSRSMNEVMVLATKAARGAGAPPSQAAQFGAAAAAHLAAERDVEPLQQALEELPQGPILDIPLRIMAVAEAATEGRGQGSYGAVSAQLMQSYLATLPYRAVLKGGEIEIDLNATSDRVRPQRIALPEGVYAQWSDLAARLLVPESEASRLNGAGAGINDND</sequence>
<organism evidence="1 2">
    <name type="scientific">Sulfitobacter donghicola DSW-25 = KCTC 12864 = JCM 14565</name>
    <dbReference type="NCBI Taxonomy" id="1300350"/>
    <lineage>
        <taxon>Bacteria</taxon>
        <taxon>Pseudomonadati</taxon>
        <taxon>Pseudomonadota</taxon>
        <taxon>Alphaproteobacteria</taxon>
        <taxon>Rhodobacterales</taxon>
        <taxon>Roseobacteraceae</taxon>
        <taxon>Sulfitobacter</taxon>
    </lineage>
</organism>
<accession>A0A073IF61</accession>
<reference evidence="1 2" key="1">
    <citation type="submission" date="2014-01" db="EMBL/GenBank/DDBJ databases">
        <title>Sulfitobacter donghicola JCM 14565 Genome Sequencing.</title>
        <authorList>
            <person name="Lai Q."/>
            <person name="Hong Z."/>
        </authorList>
    </citation>
    <scope>NUCLEOTIDE SEQUENCE [LARGE SCALE GENOMIC DNA]</scope>
    <source>
        <strain evidence="1 2">JCM 14565</strain>
    </source>
</reference>
<keyword evidence="2" id="KW-1185">Reference proteome</keyword>
<proteinExistence type="predicted"/>
<evidence type="ECO:0000313" key="1">
    <source>
        <dbReference type="EMBL" id="KEJ88205.1"/>
    </source>
</evidence>
<dbReference type="eggNOG" id="ENOG5033KUN">
    <property type="taxonomic scope" value="Bacteria"/>
</dbReference>
<dbReference type="AlphaFoldDB" id="A0A073IF61"/>
<evidence type="ECO:0000313" key="2">
    <source>
        <dbReference type="Proteomes" id="UP000027734"/>
    </source>
</evidence>
<gene>
    <name evidence="1" type="ORF">DSW25_16145</name>
</gene>
<name>A0A073IF61_9RHOB</name>
<protein>
    <submittedName>
        <fullName evidence="1">Uncharacterized protein</fullName>
    </submittedName>
</protein>
<dbReference type="Proteomes" id="UP000027734">
    <property type="component" value="Unassembled WGS sequence"/>
</dbReference>
<comment type="caution">
    <text evidence="1">The sequence shown here is derived from an EMBL/GenBank/DDBJ whole genome shotgun (WGS) entry which is preliminary data.</text>
</comment>
<dbReference type="RefSeq" id="WP_025059863.1">
    <property type="nucleotide sequence ID" value="NZ_JAMC01000007.1"/>
</dbReference>
<dbReference type="OrthoDB" id="7724962at2"/>
<dbReference type="STRING" id="1300350.Z948_2530"/>